<evidence type="ECO:0000313" key="8">
    <source>
        <dbReference type="EMBL" id="TPX73979.1"/>
    </source>
</evidence>
<evidence type="ECO:0000256" key="4">
    <source>
        <dbReference type="ARBA" id="ARBA00023242"/>
    </source>
</evidence>
<feature type="compositionally biased region" description="Acidic residues" evidence="7">
    <location>
        <begin position="16"/>
        <end position="69"/>
    </location>
</feature>
<dbReference type="InterPro" id="IPR003923">
    <property type="entry name" value="TAF10"/>
</dbReference>
<gene>
    <name evidence="8" type="ORF">CcCBS67573_g04763</name>
</gene>
<keyword evidence="4 6" id="KW-0539">Nucleus</keyword>
<feature type="region of interest" description="Disordered" evidence="7">
    <location>
        <begin position="1"/>
        <end position="84"/>
    </location>
</feature>
<evidence type="ECO:0000313" key="9">
    <source>
        <dbReference type="Proteomes" id="UP000320333"/>
    </source>
</evidence>
<keyword evidence="3 6" id="KW-0804">Transcription</keyword>
<comment type="function">
    <text evidence="6">Functions as a component of both the DNA-binding general transcription initiation factor complex TFIID and the transcription coactivator SAGA complex. Binding of TFIID to a promoter (with or without TATA element) is the initial step in pre-initiation complex (PIC) formation. TFIID plays a key role in the regulation of gene expression by RNA polymerase II through different activities such as transcription activator interaction, core promoter recognition and selectivity, TFIIA and TFIIB interaction, chromatin modification (histone acetylation by TAF1), facilitation of DNA opening and initiation of transcription. SAGA acts as a general cofactor required for essentially all RNA polymerase II transcription. At the promoters, SAGA is required for transcription pre-initiation complex (PIC) recruitment. It influences RNA polymerase II transcriptional activity through different activities such as TBP interaction (via core/TAF module) and promoter selectivity, interaction with transcription activators (via Tra1/SPT module), and chromatin modification through histone acetylation (via HAT module) and deubiquitination (via DUB module). SAGA preferentially acetylates histones H3 (to form H3K9ac, H3K14ac, H3K18ac and H3K23ac) and H2B and deubiquitinates histone H2B. SAGA interacts with DNA via upstream activating sequences (UASs).</text>
</comment>
<dbReference type="GO" id="GO:0006367">
    <property type="term" value="P:transcription initiation at RNA polymerase II promoter"/>
    <property type="evidence" value="ECO:0007669"/>
    <property type="project" value="TreeGrafter"/>
</dbReference>
<name>A0A507FCB1_9FUNG</name>
<dbReference type="PIRSF" id="PIRSF017246">
    <property type="entry name" value="TFIID_TAF10"/>
    <property type="match status" value="1"/>
</dbReference>
<comment type="similarity">
    <text evidence="5 6">Belongs to the TAF10 family.</text>
</comment>
<evidence type="ECO:0000256" key="6">
    <source>
        <dbReference type="PIRNR" id="PIRNR017246"/>
    </source>
</evidence>
<dbReference type="GO" id="GO:0000124">
    <property type="term" value="C:SAGA complex"/>
    <property type="evidence" value="ECO:0007669"/>
    <property type="project" value="TreeGrafter"/>
</dbReference>
<dbReference type="EMBL" id="QEAP01000152">
    <property type="protein sequence ID" value="TPX73979.1"/>
    <property type="molecule type" value="Genomic_DNA"/>
</dbReference>
<dbReference type="PRINTS" id="PR01443">
    <property type="entry name" value="TFIID30KDSUB"/>
</dbReference>
<sequence>MKRRGRPPKARQPVSDNDEAEEEDEEIEDENEDMNNNDDNEDNEVESNEDSDNENANAEDDDDAEEEDDDKMRKKTRTEKDDEKREKALLDLLALMEDTTPLIPDAVTDYYLVKAGFECDDIRVKRLLALATQKFMADLSQDAFHYCKIRQQALSKDKKGAIKKTVMTIDDLGGALAEHGINIKKPDYFV</sequence>
<evidence type="ECO:0000256" key="2">
    <source>
        <dbReference type="ARBA" id="ARBA00023015"/>
    </source>
</evidence>
<organism evidence="8 9">
    <name type="scientific">Chytriomyces confervae</name>
    <dbReference type="NCBI Taxonomy" id="246404"/>
    <lineage>
        <taxon>Eukaryota</taxon>
        <taxon>Fungi</taxon>
        <taxon>Fungi incertae sedis</taxon>
        <taxon>Chytridiomycota</taxon>
        <taxon>Chytridiomycota incertae sedis</taxon>
        <taxon>Chytridiomycetes</taxon>
        <taxon>Chytridiales</taxon>
        <taxon>Chytriomycetaceae</taxon>
        <taxon>Chytriomyces</taxon>
    </lineage>
</organism>
<dbReference type="GO" id="GO:0005669">
    <property type="term" value="C:transcription factor TFIID complex"/>
    <property type="evidence" value="ECO:0007669"/>
    <property type="project" value="TreeGrafter"/>
</dbReference>
<protein>
    <recommendedName>
        <fullName evidence="6">Transcription initiation factor TFIID subunit 10</fullName>
    </recommendedName>
</protein>
<reference evidence="8 9" key="1">
    <citation type="journal article" date="2019" name="Sci. Rep.">
        <title>Comparative genomics of chytrid fungi reveal insights into the obligate biotrophic and pathogenic lifestyle of Synchytrium endobioticum.</title>
        <authorList>
            <person name="van de Vossenberg B.T.L.H."/>
            <person name="Warris S."/>
            <person name="Nguyen H.D.T."/>
            <person name="van Gent-Pelzer M.P.E."/>
            <person name="Joly D.L."/>
            <person name="van de Geest H.C."/>
            <person name="Bonants P.J.M."/>
            <person name="Smith D.S."/>
            <person name="Levesque C.A."/>
            <person name="van der Lee T.A.J."/>
        </authorList>
    </citation>
    <scope>NUCLEOTIDE SEQUENCE [LARGE SCALE GENOMIC DNA]</scope>
    <source>
        <strain evidence="8 9">CBS 675.73</strain>
    </source>
</reference>
<dbReference type="AlphaFoldDB" id="A0A507FCB1"/>
<dbReference type="OrthoDB" id="154356at2759"/>
<accession>A0A507FCB1</accession>
<evidence type="ECO:0000256" key="1">
    <source>
        <dbReference type="ARBA" id="ARBA00004123"/>
    </source>
</evidence>
<evidence type="ECO:0000256" key="3">
    <source>
        <dbReference type="ARBA" id="ARBA00023163"/>
    </source>
</evidence>
<dbReference type="PANTHER" id="PTHR21242:SF0">
    <property type="entry name" value="TRANSCRIPTION INITIATION FACTOR TFIID SUBUNIT 10"/>
    <property type="match status" value="1"/>
</dbReference>
<proteinExistence type="inferred from homology"/>
<evidence type="ECO:0000256" key="7">
    <source>
        <dbReference type="SAM" id="MobiDB-lite"/>
    </source>
</evidence>
<comment type="subcellular location">
    <subcellularLocation>
        <location evidence="1 6">Nucleus</location>
    </subcellularLocation>
</comment>
<comment type="caution">
    <text evidence="8">The sequence shown here is derived from an EMBL/GenBank/DDBJ whole genome shotgun (WGS) entry which is preliminary data.</text>
</comment>
<dbReference type="CDD" id="cd07982">
    <property type="entry name" value="HFD_TAF10"/>
    <property type="match status" value="1"/>
</dbReference>
<keyword evidence="9" id="KW-1185">Reference proteome</keyword>
<evidence type="ECO:0000256" key="5">
    <source>
        <dbReference type="ARBA" id="ARBA00025730"/>
    </source>
</evidence>
<dbReference type="Pfam" id="PF03540">
    <property type="entry name" value="TAF10"/>
    <property type="match status" value="1"/>
</dbReference>
<dbReference type="GO" id="GO:1990841">
    <property type="term" value="F:promoter-specific chromatin binding"/>
    <property type="evidence" value="ECO:0007669"/>
    <property type="project" value="TreeGrafter"/>
</dbReference>
<dbReference type="STRING" id="246404.A0A507FCB1"/>
<dbReference type="GO" id="GO:0016251">
    <property type="term" value="F:RNA polymerase II general transcription initiation factor activity"/>
    <property type="evidence" value="ECO:0007669"/>
    <property type="project" value="TreeGrafter"/>
</dbReference>
<dbReference type="PANTHER" id="PTHR21242">
    <property type="entry name" value="TRANSCRIPTION INITIATION FACTOR TFIID SUBUNIT 10"/>
    <property type="match status" value="1"/>
</dbReference>
<keyword evidence="2 6" id="KW-0805">Transcription regulation</keyword>
<dbReference type="Proteomes" id="UP000320333">
    <property type="component" value="Unassembled WGS sequence"/>
</dbReference>